<dbReference type="GO" id="GO:0007155">
    <property type="term" value="P:cell adhesion"/>
    <property type="evidence" value="ECO:0007669"/>
    <property type="project" value="InterPro"/>
</dbReference>
<dbReference type="InterPro" id="IPR040026">
    <property type="entry name" value="FliD"/>
</dbReference>
<evidence type="ECO:0000313" key="11">
    <source>
        <dbReference type="Proteomes" id="UP000001887"/>
    </source>
</evidence>
<dbReference type="EMBL" id="CP001848">
    <property type="protein sequence ID" value="ADB17043.1"/>
    <property type="molecule type" value="Genomic_DNA"/>
</dbReference>
<evidence type="ECO:0000256" key="3">
    <source>
        <dbReference type="ARBA" id="ARBA00011255"/>
    </source>
</evidence>
<keyword evidence="10" id="KW-0969">Cilium</keyword>
<dbReference type="Proteomes" id="UP000001887">
    <property type="component" value="Chromosome"/>
</dbReference>
<dbReference type="GO" id="GO:0009421">
    <property type="term" value="C:bacterial-type flagellum filament cap"/>
    <property type="evidence" value="ECO:0007669"/>
    <property type="project" value="InterPro"/>
</dbReference>
<evidence type="ECO:0000256" key="5">
    <source>
        <dbReference type="ARBA" id="ARBA00023143"/>
    </source>
</evidence>
<evidence type="ECO:0000259" key="9">
    <source>
        <dbReference type="Pfam" id="PF07195"/>
    </source>
</evidence>
<dbReference type="InterPro" id="IPR010809">
    <property type="entry name" value="FliD_C"/>
</dbReference>
<keyword evidence="5" id="KW-0975">Bacterial flagellum</keyword>
<name>D2R3T9_PIRSD</name>
<dbReference type="HOGENOM" id="CLU_264895_0_0_0"/>
<dbReference type="GO" id="GO:0009424">
    <property type="term" value="C:bacterial-type flagellum hook"/>
    <property type="evidence" value="ECO:0007669"/>
    <property type="project" value="InterPro"/>
</dbReference>
<comment type="similarity">
    <text evidence="2">Belongs to the FliD family.</text>
</comment>
<keyword evidence="10" id="KW-0282">Flagellum</keyword>
<feature type="domain" description="Flagellar hook-associated protein 2 N-terminal" evidence="8">
    <location>
        <begin position="12"/>
        <end position="108"/>
    </location>
</feature>
<feature type="domain" description="Flagellar hook-associated protein 2 C-terminal" evidence="9">
    <location>
        <begin position="785"/>
        <end position="1012"/>
    </location>
</feature>
<organism evidence="10 11">
    <name type="scientific">Pirellula staleyi (strain ATCC 27377 / DSM 6068 / ICPB 4128)</name>
    <name type="common">Pirella staleyi</name>
    <dbReference type="NCBI Taxonomy" id="530564"/>
    <lineage>
        <taxon>Bacteria</taxon>
        <taxon>Pseudomonadati</taxon>
        <taxon>Planctomycetota</taxon>
        <taxon>Planctomycetia</taxon>
        <taxon>Pirellulales</taxon>
        <taxon>Pirellulaceae</taxon>
        <taxon>Pirellula</taxon>
    </lineage>
</organism>
<evidence type="ECO:0000313" key="10">
    <source>
        <dbReference type="EMBL" id="ADB17043.1"/>
    </source>
</evidence>
<dbReference type="PANTHER" id="PTHR30288">
    <property type="entry name" value="FLAGELLAR CAP/ASSEMBLY PROTEIN FLID"/>
    <property type="match status" value="1"/>
</dbReference>
<dbReference type="KEGG" id="psl:Psta_2373"/>
<evidence type="ECO:0000256" key="2">
    <source>
        <dbReference type="ARBA" id="ARBA00009764"/>
    </source>
</evidence>
<comment type="subcellular location">
    <subcellularLocation>
        <location evidence="1">Bacterial flagellum</location>
    </subcellularLocation>
</comment>
<evidence type="ECO:0000256" key="4">
    <source>
        <dbReference type="ARBA" id="ARBA00023054"/>
    </source>
</evidence>
<evidence type="ECO:0000256" key="7">
    <source>
        <dbReference type="ARBA" id="ARBA00033192"/>
    </source>
</evidence>
<keyword evidence="4" id="KW-0175">Coiled coil</keyword>
<accession>D2R3T9</accession>
<dbReference type="STRING" id="530564.Psta_2373"/>
<protein>
    <recommendedName>
        <fullName evidence="7">Filament cap protein</fullName>
    </recommendedName>
    <alternativeName>
        <fullName evidence="6">Flagellar cap protein</fullName>
    </alternativeName>
</protein>
<dbReference type="Pfam" id="PF07195">
    <property type="entry name" value="FliD_C"/>
    <property type="match status" value="1"/>
</dbReference>
<dbReference type="InterPro" id="IPR003481">
    <property type="entry name" value="FliD_N"/>
</dbReference>
<evidence type="ECO:0000256" key="1">
    <source>
        <dbReference type="ARBA" id="ARBA00004365"/>
    </source>
</evidence>
<dbReference type="eggNOG" id="COG1345">
    <property type="taxonomic scope" value="Bacteria"/>
</dbReference>
<evidence type="ECO:0000256" key="6">
    <source>
        <dbReference type="ARBA" id="ARBA00033074"/>
    </source>
</evidence>
<comment type="subunit">
    <text evidence="3">Homopentamer.</text>
</comment>
<dbReference type="OrthoDB" id="244268at2"/>
<keyword evidence="11" id="KW-1185">Reference proteome</keyword>
<gene>
    <name evidence="10" type="ordered locus">Psta_2373</name>
</gene>
<reference evidence="10 11" key="1">
    <citation type="journal article" date="2009" name="Stand. Genomic Sci.">
        <title>Complete genome sequence of Pirellula staleyi type strain (ATCC 27377).</title>
        <authorList>
            <person name="Clum A."/>
            <person name="Tindall B.J."/>
            <person name="Sikorski J."/>
            <person name="Ivanova N."/>
            <person name="Mavrommatis K."/>
            <person name="Lucas S."/>
            <person name="Glavina del Rio T."/>
            <person name="Nolan M."/>
            <person name="Chen F."/>
            <person name="Tice H."/>
            <person name="Pitluck S."/>
            <person name="Cheng J.F."/>
            <person name="Chertkov O."/>
            <person name="Brettin T."/>
            <person name="Han C."/>
            <person name="Detter J.C."/>
            <person name="Kuske C."/>
            <person name="Bruce D."/>
            <person name="Goodwin L."/>
            <person name="Ovchinikova G."/>
            <person name="Pati A."/>
            <person name="Mikhailova N."/>
            <person name="Chen A."/>
            <person name="Palaniappan K."/>
            <person name="Land M."/>
            <person name="Hauser L."/>
            <person name="Chang Y.J."/>
            <person name="Jeffries C.D."/>
            <person name="Chain P."/>
            <person name="Rohde M."/>
            <person name="Goker M."/>
            <person name="Bristow J."/>
            <person name="Eisen J.A."/>
            <person name="Markowitz V."/>
            <person name="Hugenholtz P."/>
            <person name="Kyrpides N.C."/>
            <person name="Klenk H.P."/>
            <person name="Lapidus A."/>
        </authorList>
    </citation>
    <scope>NUCLEOTIDE SEQUENCE [LARGE SCALE GENOMIC DNA]</scope>
    <source>
        <strain evidence="11">ATCC 27377 / DSM 6068 / ICPB 4128</strain>
    </source>
</reference>
<keyword evidence="10" id="KW-0966">Cell projection</keyword>
<dbReference type="PANTHER" id="PTHR30288:SF0">
    <property type="entry name" value="FLAGELLAR HOOK-ASSOCIATED PROTEIN 2"/>
    <property type="match status" value="1"/>
</dbReference>
<dbReference type="GO" id="GO:0071973">
    <property type="term" value="P:bacterial-type flagellum-dependent cell motility"/>
    <property type="evidence" value="ECO:0007669"/>
    <property type="project" value="TreeGrafter"/>
</dbReference>
<evidence type="ECO:0000259" key="8">
    <source>
        <dbReference type="Pfam" id="PF02465"/>
    </source>
</evidence>
<proteinExistence type="inferred from homology"/>
<sequence length="1033" mass="106070">MTRIQSSVGLITGINIQETVDQLIALQAQPRDRLNTKITDAKAKQTAITELTALTIGVQLGIRRLGTSDIFGSKTVSSSNSSLLTAKASTGSIAGTYQFVPVQQAQSHYLLSSGISSRTSALGAGSLSFGYDAKLNEGLELSELNGGDGVARGKIRITDRSGKSATVDLRYASTIDDVVKAINANDGASVKATLDGDTIKLVDSSGGTGNLQVAEVEGGTTAADLGLGGISVASNTATSSDLVRLFDGLEISRLNDGNGLDINGALPDLTVTFRNGSSPLSIDFNRLAKAATTSSVTTTATNGLDAQVTFTSTATGSDYDGVTIQYVDNPGVTAGNETVAYDSNSKTLTFQIDAGSTTADNLVAAVSGNSSVSALFTATIPSGGTGDGFVTVADTGVTSGGAALAARTERTLGELIDTINEADPARLQASLSANGDRIVLTDLTSGGGTFAVDSPVGGKVAEQLGLTGTAVGGTLTGGRLLGGLKSTLLRTLDGGSGIESLGSVSITNRSGTTTAVDLSTAETLDDVIRLINNSGAGVTADYSENRTGITITDNTGSTTSNLIIADGDASTTATRLGIGQSVATTKINSGSLRKQSVSRQTELTSFRGGNGVGTGTITLRDSAGTVSSLNFNTLGAKTIGDVIDAINNLSVNVEARINEAGNGLLIVDKASGSGNLIIQDVGSGTAAKSLLIAGTSTSVTLDGQPAKVIDGNTTQNVTIDADDTLDDLVKKINDLGVGVTAGVLSESSGSLRHHLTLLSGKAGKQGELTIDASGIGLSFTELASAQDAVLQVGTGTQGLLLSSSSNTFKDVIDGVDVTVQGSSKDPVSITSTTSTDSAATALQAFVDQFNRLRDKLDEYTVFDSASNTKGLLFASRETLQIESSLNRVLNSQISGLGEYSSLSQLGVTVNEFGKLAFDRNTFNERYADDPESVIEFFTNENRGFSKKLDDAVETLAGADNDSLLITSFITLTSQIETYQARVEFLTARLDRSRESLLNEFYRLESTIAKIQANQTAISSIQYIGANGSSSSSS</sequence>
<dbReference type="AlphaFoldDB" id="D2R3T9"/>
<dbReference type="Pfam" id="PF02465">
    <property type="entry name" value="FliD_N"/>
    <property type="match status" value="1"/>
</dbReference>